<dbReference type="GeneID" id="106061330"/>
<feature type="chain" id="PRO_5044702887" evidence="1">
    <location>
        <begin position="20"/>
        <end position="105"/>
    </location>
</feature>
<proteinExistence type="predicted"/>
<organism evidence="2 4">
    <name type="scientific">Biomphalaria glabrata</name>
    <name type="common">Bloodfluke planorb</name>
    <name type="synonym">Freshwater snail</name>
    <dbReference type="NCBI Taxonomy" id="6526"/>
    <lineage>
        <taxon>Eukaryota</taxon>
        <taxon>Metazoa</taxon>
        <taxon>Spiralia</taxon>
        <taxon>Lophotrochozoa</taxon>
        <taxon>Mollusca</taxon>
        <taxon>Gastropoda</taxon>
        <taxon>Heterobranchia</taxon>
        <taxon>Euthyneura</taxon>
        <taxon>Panpulmonata</taxon>
        <taxon>Hygrophila</taxon>
        <taxon>Lymnaeoidea</taxon>
        <taxon>Planorbidae</taxon>
        <taxon>Biomphalaria</taxon>
    </lineage>
</organism>
<gene>
    <name evidence="3 4 5" type="primary">LOC106061330</name>
</gene>
<dbReference type="OMA" id="NNCKCES"/>
<dbReference type="RefSeq" id="XP_055889956.1">
    <property type="nucleotide sequence ID" value="XM_056033981.1"/>
</dbReference>
<keyword evidence="1" id="KW-0732">Signal</keyword>
<evidence type="ECO:0000313" key="4">
    <source>
        <dbReference type="RefSeq" id="XP_055889956.1"/>
    </source>
</evidence>
<evidence type="ECO:0000313" key="5">
    <source>
        <dbReference type="RefSeq" id="XP_055889958.1"/>
    </source>
</evidence>
<dbReference type="RefSeq" id="XP_055889955.1">
    <property type="nucleotide sequence ID" value="XM_056033980.1"/>
</dbReference>
<dbReference type="OrthoDB" id="6100049at2759"/>
<accession>A0A9W3ARS2</accession>
<keyword evidence="2" id="KW-1185">Reference proteome</keyword>
<sequence length="105" mass="11774">MNALVLTLFLCAVLGISTAYWLTANNGNDPYDGYFDDDQETDYSSSYKRSVSGSSTKNLCIPWRSPCTHDSKLLEKYDFLRCCGRSTCKCTLWGNNCRCESRIGG</sequence>
<protein>
    <submittedName>
        <fullName evidence="3 4">Uncharacterized protein LOC106061330</fullName>
    </submittedName>
</protein>
<evidence type="ECO:0000256" key="1">
    <source>
        <dbReference type="SAM" id="SignalP"/>
    </source>
</evidence>
<dbReference type="AlphaFoldDB" id="A0A9W3ARS2"/>
<dbReference type="RefSeq" id="XP_055889958.1">
    <property type="nucleotide sequence ID" value="XM_056033983.1"/>
</dbReference>
<name>A0A9W3ARS2_BIOGL</name>
<feature type="signal peptide" evidence="1">
    <location>
        <begin position="1"/>
        <end position="19"/>
    </location>
</feature>
<evidence type="ECO:0000313" key="2">
    <source>
        <dbReference type="Proteomes" id="UP001165740"/>
    </source>
</evidence>
<reference evidence="3 4" key="1">
    <citation type="submission" date="2025-04" db="UniProtKB">
        <authorList>
            <consortium name="RefSeq"/>
        </authorList>
    </citation>
    <scope>IDENTIFICATION</scope>
</reference>
<dbReference type="Proteomes" id="UP001165740">
    <property type="component" value="Chromosome 6"/>
</dbReference>
<evidence type="ECO:0000313" key="3">
    <source>
        <dbReference type="RefSeq" id="XP_055889955.1"/>
    </source>
</evidence>